<keyword evidence="2" id="KW-1185">Reference proteome</keyword>
<dbReference type="SUPFAM" id="SSF56219">
    <property type="entry name" value="DNase I-like"/>
    <property type="match status" value="1"/>
</dbReference>
<gene>
    <name evidence="1" type="ORF">OXX778_LOCUS18150</name>
</gene>
<protein>
    <recommendedName>
        <fullName evidence="3">Endonuclease/exonuclease/phosphatase domain-containing protein</fullName>
    </recommendedName>
</protein>
<sequence length="167" mass="19205">MVLIKKSLKISRSEISKNFEGISVSLVSEGKNVNILFTYKPPSLKNKDFLEFLENFILSSNTNDRFLIVGDLNMDLSDEDSTFRSFLKNFDIKSVTKEPTRIAIKSNKKGENNVKISKIDYIICQNDLEPNSEVFGCPYSDHKFLVASFDFPLQIKNEPIKEFRNYS</sequence>
<evidence type="ECO:0000313" key="2">
    <source>
        <dbReference type="Proteomes" id="UP000663879"/>
    </source>
</evidence>
<dbReference type="AlphaFoldDB" id="A0A814JJP1"/>
<comment type="caution">
    <text evidence="1">The sequence shown here is derived from an EMBL/GenBank/DDBJ whole genome shotgun (WGS) entry which is preliminary data.</text>
</comment>
<proteinExistence type="predicted"/>
<dbReference type="InterPro" id="IPR036691">
    <property type="entry name" value="Endo/exonu/phosph_ase_sf"/>
</dbReference>
<accession>A0A814JJP1</accession>
<organism evidence="1 2">
    <name type="scientific">Brachionus calyciflorus</name>
    <dbReference type="NCBI Taxonomy" id="104777"/>
    <lineage>
        <taxon>Eukaryota</taxon>
        <taxon>Metazoa</taxon>
        <taxon>Spiralia</taxon>
        <taxon>Gnathifera</taxon>
        <taxon>Rotifera</taxon>
        <taxon>Eurotatoria</taxon>
        <taxon>Monogononta</taxon>
        <taxon>Pseudotrocha</taxon>
        <taxon>Ploima</taxon>
        <taxon>Brachionidae</taxon>
        <taxon>Brachionus</taxon>
    </lineage>
</organism>
<name>A0A814JJP1_9BILA</name>
<evidence type="ECO:0008006" key="3">
    <source>
        <dbReference type="Google" id="ProtNLM"/>
    </source>
</evidence>
<dbReference type="Gene3D" id="3.60.10.10">
    <property type="entry name" value="Endonuclease/exonuclease/phosphatase"/>
    <property type="match status" value="1"/>
</dbReference>
<dbReference type="EMBL" id="CAJNOC010004900">
    <property type="protein sequence ID" value="CAF1036748.1"/>
    <property type="molecule type" value="Genomic_DNA"/>
</dbReference>
<dbReference type="Proteomes" id="UP000663879">
    <property type="component" value="Unassembled WGS sequence"/>
</dbReference>
<evidence type="ECO:0000313" key="1">
    <source>
        <dbReference type="EMBL" id="CAF1036748.1"/>
    </source>
</evidence>
<reference evidence="1" key="1">
    <citation type="submission" date="2021-02" db="EMBL/GenBank/DDBJ databases">
        <authorList>
            <person name="Nowell W R."/>
        </authorList>
    </citation>
    <scope>NUCLEOTIDE SEQUENCE</scope>
    <source>
        <strain evidence="1">Ploen Becks lab</strain>
    </source>
</reference>